<dbReference type="EMBL" id="MOOK01000021">
    <property type="protein sequence ID" value="OUB61865.1"/>
    <property type="molecule type" value="Genomic_DNA"/>
</dbReference>
<organism evidence="9 13">
    <name type="scientific">Bacillus thuringiensis subsp. higo</name>
    <dbReference type="NCBI Taxonomy" id="132266"/>
    <lineage>
        <taxon>Bacteria</taxon>
        <taxon>Bacillati</taxon>
        <taxon>Bacillota</taxon>
        <taxon>Bacilli</taxon>
        <taxon>Bacillales</taxon>
        <taxon>Bacillaceae</taxon>
        <taxon>Bacillus</taxon>
        <taxon>Bacillus cereus group</taxon>
    </lineage>
</organism>
<dbReference type="AlphaFoldDB" id="A0A9X6LNX1"/>
<evidence type="ECO:0000256" key="2">
    <source>
        <dbReference type="ARBA" id="ARBA00022840"/>
    </source>
</evidence>
<evidence type="ECO:0000313" key="4">
    <source>
        <dbReference type="EMBL" id="OUB39986.1"/>
    </source>
</evidence>
<evidence type="ECO:0000313" key="11">
    <source>
        <dbReference type="EMBL" id="OUB59711.1"/>
    </source>
</evidence>
<evidence type="ECO:0000313" key="12">
    <source>
        <dbReference type="EMBL" id="OUB61865.1"/>
    </source>
</evidence>
<dbReference type="EMBL" id="MOOK01000171">
    <property type="protein sequence ID" value="OUB46746.1"/>
    <property type="molecule type" value="Genomic_DNA"/>
</dbReference>
<dbReference type="Gene3D" id="3.40.50.300">
    <property type="entry name" value="P-loop containing nucleotide triphosphate hydrolases"/>
    <property type="match status" value="1"/>
</dbReference>
<dbReference type="NCBIfam" id="NF038214">
    <property type="entry name" value="IS21_help_AAA"/>
    <property type="match status" value="1"/>
</dbReference>
<evidence type="ECO:0000313" key="6">
    <source>
        <dbReference type="EMBL" id="OUB46721.1"/>
    </source>
</evidence>
<evidence type="ECO:0000313" key="5">
    <source>
        <dbReference type="EMBL" id="OUB46675.1"/>
    </source>
</evidence>
<evidence type="ECO:0000313" key="13">
    <source>
        <dbReference type="Proteomes" id="UP000194816"/>
    </source>
</evidence>
<dbReference type="PIRSF" id="PIRSF003073">
    <property type="entry name" value="DNAC_TnpB_IstB"/>
    <property type="match status" value="1"/>
</dbReference>
<accession>A0A9X6LNX1</accession>
<evidence type="ECO:0000256" key="1">
    <source>
        <dbReference type="ARBA" id="ARBA00022741"/>
    </source>
</evidence>
<dbReference type="PANTHER" id="PTHR30050:SF4">
    <property type="entry name" value="ATP-BINDING PROTEIN RV3427C IN INSERTION SEQUENCE-RELATED"/>
    <property type="match status" value="1"/>
</dbReference>
<evidence type="ECO:0000313" key="8">
    <source>
        <dbReference type="EMBL" id="OUB46780.1"/>
    </source>
</evidence>
<feature type="domain" description="IstB-like ATP-binding" evidence="3">
    <location>
        <begin position="15"/>
        <end position="249"/>
    </location>
</feature>
<dbReference type="Proteomes" id="UP000194816">
    <property type="component" value="Unassembled WGS sequence"/>
</dbReference>
<dbReference type="InterPro" id="IPR028350">
    <property type="entry name" value="DNAC/IstB-like"/>
</dbReference>
<dbReference type="InterPro" id="IPR047661">
    <property type="entry name" value="IstB"/>
</dbReference>
<dbReference type="PANTHER" id="PTHR30050">
    <property type="entry name" value="CHROMOSOMAL REPLICATION INITIATOR PROTEIN DNAA"/>
    <property type="match status" value="1"/>
</dbReference>
<evidence type="ECO:0000313" key="10">
    <source>
        <dbReference type="EMBL" id="OUB59087.1"/>
    </source>
</evidence>
<dbReference type="EMBL" id="MOOK01000170">
    <property type="protein sequence ID" value="OUB46780.1"/>
    <property type="molecule type" value="Genomic_DNA"/>
</dbReference>
<reference evidence="9 13" key="1">
    <citation type="submission" date="2016-10" db="EMBL/GenBank/DDBJ databases">
        <title>Comparative genomics of Bacillus thuringiensis reveals a path to pathogens against multiple invertebrate hosts.</title>
        <authorList>
            <person name="Zheng J."/>
            <person name="Gao Q."/>
            <person name="Liu H."/>
            <person name="Peng D."/>
            <person name="Ruan L."/>
            <person name="Sun M."/>
        </authorList>
    </citation>
    <scope>NUCLEOTIDE SEQUENCE [LARGE SCALE GENOMIC DNA]</scope>
    <source>
        <strain evidence="9">BGSC 4AU1</strain>
    </source>
</reference>
<dbReference type="GO" id="GO:0006260">
    <property type="term" value="P:DNA replication"/>
    <property type="evidence" value="ECO:0007669"/>
    <property type="project" value="TreeGrafter"/>
</dbReference>
<evidence type="ECO:0000259" key="3">
    <source>
        <dbReference type="Pfam" id="PF01695"/>
    </source>
</evidence>
<name>A0A9X6LNX1_BACUH</name>
<keyword evidence="2" id="KW-0067">ATP-binding</keyword>
<comment type="caution">
    <text evidence="9">The sequence shown here is derived from an EMBL/GenBank/DDBJ whole genome shotgun (WGS) entry which is preliminary data.</text>
</comment>
<dbReference type="RefSeq" id="WP_088114094.1">
    <property type="nucleotide sequence ID" value="NZ_MOOK01000021.1"/>
</dbReference>
<sequence>MIQSKQMWMEKIDTLSKELKLPKIRQDFEEIIKESIQIDASYEEFLAQLLQKELDARQESAKYNRIRRADFPYKKYLEDLSLIDLSQDAQKKLKLLKNLDFIKEGRNVILAGNAGTGKTHISIGLGIQACMEGYRVWFTTIPLLINQIKECRSQRTLRAFQNRFEKYDLVIADEMGYISFDKEGAELLFTHLSLRANQKATIITTNLSFERWGEIFQDPVMTAAMIDRLTHQAYIVNMIGDSYRMKETEKWLEAQQLTQQ</sequence>
<gene>
    <name evidence="12" type="ORF">BK716_01150</name>
    <name evidence="11" type="ORF">BK716_03730</name>
    <name evidence="10" type="ORF">BK716_04395</name>
    <name evidence="9" type="ORF">BK716_14695</name>
    <name evidence="8" type="ORF">BK716_20515</name>
    <name evidence="7" type="ORF">BK716_20895</name>
    <name evidence="6" type="ORF">BK716_20905</name>
    <name evidence="5" type="ORF">BK716_21010</name>
    <name evidence="4" type="ORF">BK716_31420</name>
</gene>
<dbReference type="Pfam" id="PF01695">
    <property type="entry name" value="IstB_IS21"/>
    <property type="match status" value="1"/>
</dbReference>
<dbReference type="GO" id="GO:0005524">
    <property type="term" value="F:ATP binding"/>
    <property type="evidence" value="ECO:0007669"/>
    <property type="project" value="UniProtKB-KW"/>
</dbReference>
<dbReference type="CDD" id="cd00009">
    <property type="entry name" value="AAA"/>
    <property type="match status" value="1"/>
</dbReference>
<dbReference type="EMBL" id="MOOK01000172">
    <property type="protein sequence ID" value="OUB46721.1"/>
    <property type="molecule type" value="Genomic_DNA"/>
</dbReference>
<dbReference type="EMBL" id="MOOK01000232">
    <property type="protein sequence ID" value="OUB39986.1"/>
    <property type="molecule type" value="Genomic_DNA"/>
</dbReference>
<dbReference type="EMBL" id="MOOK01000173">
    <property type="protein sequence ID" value="OUB46675.1"/>
    <property type="molecule type" value="Genomic_DNA"/>
</dbReference>
<keyword evidence="1" id="KW-0547">Nucleotide-binding</keyword>
<evidence type="ECO:0000313" key="7">
    <source>
        <dbReference type="EMBL" id="OUB46746.1"/>
    </source>
</evidence>
<dbReference type="InterPro" id="IPR027417">
    <property type="entry name" value="P-loop_NTPase"/>
</dbReference>
<dbReference type="InterPro" id="IPR002611">
    <property type="entry name" value="IstB_ATP-bd"/>
</dbReference>
<dbReference type="EMBL" id="MOOK01000045">
    <property type="protein sequence ID" value="OUB59087.1"/>
    <property type="molecule type" value="Genomic_DNA"/>
</dbReference>
<dbReference type="EMBL" id="MOOK01000115">
    <property type="protein sequence ID" value="OUB50974.1"/>
    <property type="molecule type" value="Genomic_DNA"/>
</dbReference>
<dbReference type="EMBL" id="MOOK01000042">
    <property type="protein sequence ID" value="OUB59711.1"/>
    <property type="molecule type" value="Genomic_DNA"/>
</dbReference>
<protein>
    <submittedName>
        <fullName evidence="9">AAA family ATPase</fullName>
    </submittedName>
</protein>
<evidence type="ECO:0000313" key="9">
    <source>
        <dbReference type="EMBL" id="OUB50974.1"/>
    </source>
</evidence>
<proteinExistence type="predicted"/>
<dbReference type="SUPFAM" id="SSF52540">
    <property type="entry name" value="P-loop containing nucleoside triphosphate hydrolases"/>
    <property type="match status" value="1"/>
</dbReference>